<evidence type="ECO:0000259" key="3">
    <source>
        <dbReference type="PROSITE" id="PS51272"/>
    </source>
</evidence>
<evidence type="ECO:0000313" key="5">
    <source>
        <dbReference type="Proteomes" id="UP000290649"/>
    </source>
</evidence>
<reference evidence="4 5" key="1">
    <citation type="journal article" date="2019" name="Int. J. Syst. Evol. Microbiol.">
        <title>Anaerobacillus alkaliphilus sp. nov., a novel alkaliphilic and moderately halophilic bacterium.</title>
        <authorList>
            <person name="Borsodi A.K."/>
            <person name="Aszalos J.M."/>
            <person name="Bihari P."/>
            <person name="Nagy I."/>
            <person name="Schumann P."/>
            <person name="Sproer C."/>
            <person name="Kovacs A.L."/>
            <person name="Boka K."/>
            <person name="Dobosy P."/>
            <person name="Ovari M."/>
            <person name="Szili-Kovacs T."/>
            <person name="Toth E."/>
        </authorList>
    </citation>
    <scope>NUCLEOTIDE SEQUENCE [LARGE SCALE GENOMIC DNA]</scope>
    <source>
        <strain evidence="4 5">B16-10</strain>
    </source>
</reference>
<protein>
    <submittedName>
        <fullName evidence="4">S-layer homology domain-containing protein</fullName>
    </submittedName>
</protein>
<dbReference type="Pfam" id="PF00395">
    <property type="entry name" value="SLH"/>
    <property type="match status" value="1"/>
</dbReference>
<dbReference type="InterPro" id="IPR051465">
    <property type="entry name" value="Cell_Envelope_Struct_Comp"/>
</dbReference>
<dbReference type="PROSITE" id="PS51272">
    <property type="entry name" value="SLH"/>
    <property type="match status" value="1"/>
</dbReference>
<dbReference type="PANTHER" id="PTHR43308:SF5">
    <property type="entry name" value="S-LAYER PROTEIN _ PEPTIDOGLYCAN ENDO-BETA-N-ACETYLGLUCOSAMINIDASE"/>
    <property type="match status" value="1"/>
</dbReference>
<dbReference type="AlphaFoldDB" id="A0A4V1LGM0"/>
<evidence type="ECO:0000256" key="2">
    <source>
        <dbReference type="SAM" id="SignalP"/>
    </source>
</evidence>
<gene>
    <name evidence="4" type="ORF">DS745_07520</name>
</gene>
<dbReference type="PANTHER" id="PTHR43308">
    <property type="entry name" value="OUTER MEMBRANE PROTEIN ALPHA-RELATED"/>
    <property type="match status" value="1"/>
</dbReference>
<dbReference type="OrthoDB" id="5845122at2"/>
<dbReference type="EMBL" id="QOUX01000026">
    <property type="protein sequence ID" value="RXJ02229.1"/>
    <property type="molecule type" value="Genomic_DNA"/>
</dbReference>
<keyword evidence="1 2" id="KW-0732">Signal</keyword>
<organism evidence="4 5">
    <name type="scientific">Anaerobacillus alkaliphilus</name>
    <dbReference type="NCBI Taxonomy" id="1548597"/>
    <lineage>
        <taxon>Bacteria</taxon>
        <taxon>Bacillati</taxon>
        <taxon>Bacillota</taxon>
        <taxon>Bacilli</taxon>
        <taxon>Bacillales</taxon>
        <taxon>Bacillaceae</taxon>
        <taxon>Anaerobacillus</taxon>
    </lineage>
</organism>
<comment type="caution">
    <text evidence="4">The sequence shown here is derived from an EMBL/GenBank/DDBJ whole genome shotgun (WGS) entry which is preliminary data.</text>
</comment>
<name>A0A4V1LGM0_9BACI</name>
<dbReference type="Proteomes" id="UP000290649">
    <property type="component" value="Unassembled WGS sequence"/>
</dbReference>
<evidence type="ECO:0000256" key="1">
    <source>
        <dbReference type="ARBA" id="ARBA00022729"/>
    </source>
</evidence>
<accession>A0A4V1LGM0</accession>
<dbReference type="GO" id="GO:0015074">
    <property type="term" value="P:DNA integration"/>
    <property type="evidence" value="ECO:0007669"/>
    <property type="project" value="InterPro"/>
</dbReference>
<feature type="domain" description="SLH" evidence="3">
    <location>
        <begin position="26"/>
        <end position="89"/>
    </location>
</feature>
<sequence length="124" mass="14516">MKVKLIKKSLLVCLTFIMIFSPHAAVFANSGLDYENHWAKLQITDWMDKGLIKGYPDGSFQPNRNISRAEFMALVNRAYEAYIKQCATIDELKREVKEYMTNHNQHRYQWDLKDDPCSIQRSSP</sequence>
<feature type="chain" id="PRO_5039059913" evidence="2">
    <location>
        <begin position="25"/>
        <end position="124"/>
    </location>
</feature>
<evidence type="ECO:0000313" key="4">
    <source>
        <dbReference type="EMBL" id="RXJ02229.1"/>
    </source>
</evidence>
<dbReference type="InterPro" id="IPR001119">
    <property type="entry name" value="SLH_dom"/>
</dbReference>
<keyword evidence="5" id="KW-1185">Reference proteome</keyword>
<proteinExistence type="predicted"/>
<feature type="signal peptide" evidence="2">
    <location>
        <begin position="1"/>
        <end position="24"/>
    </location>
</feature>